<dbReference type="SUPFAM" id="SSF53098">
    <property type="entry name" value="Ribonuclease H-like"/>
    <property type="match status" value="1"/>
</dbReference>
<dbReference type="GO" id="GO:0016787">
    <property type="term" value="F:hydrolase activity"/>
    <property type="evidence" value="ECO:0007669"/>
    <property type="project" value="UniProtKB-KW"/>
</dbReference>
<evidence type="ECO:0000256" key="2">
    <source>
        <dbReference type="ARBA" id="ARBA00022517"/>
    </source>
</evidence>
<dbReference type="GO" id="GO:0004518">
    <property type="term" value="F:nuclease activity"/>
    <property type="evidence" value="ECO:0007669"/>
    <property type="project" value="UniProtKB-KW"/>
</dbReference>
<dbReference type="InterPro" id="IPR005227">
    <property type="entry name" value="YqgF"/>
</dbReference>
<dbReference type="Gene3D" id="3.30.420.140">
    <property type="entry name" value="YqgF/RNase H-like domain"/>
    <property type="match status" value="1"/>
</dbReference>
<evidence type="ECO:0000259" key="5">
    <source>
        <dbReference type="SMART" id="SM00732"/>
    </source>
</evidence>
<evidence type="ECO:0000313" key="6">
    <source>
        <dbReference type="EMBL" id="ABV32939.1"/>
    </source>
</evidence>
<dbReference type="InterPro" id="IPR006641">
    <property type="entry name" value="YqgF/RNaseH-like_dom"/>
</dbReference>
<keyword evidence="7" id="KW-1185">Reference proteome</keyword>
<feature type="domain" description="YqgF/RNase H-like" evidence="5">
    <location>
        <begin position="1"/>
        <end position="91"/>
    </location>
</feature>
<keyword evidence="4" id="KW-0378">Hydrolase</keyword>
<dbReference type="EMBL" id="CP000812">
    <property type="protein sequence ID" value="ABV32939.1"/>
    <property type="molecule type" value="Genomic_DNA"/>
</dbReference>
<dbReference type="CDD" id="cd16964">
    <property type="entry name" value="YqgF"/>
    <property type="match status" value="1"/>
</dbReference>
<organism evidence="6 7">
    <name type="scientific">Pseudothermotoga lettingae (strain ATCC BAA-301 / DSM 14385 / NBRC 107922 / TMO)</name>
    <name type="common">Thermotoga lettingae</name>
    <dbReference type="NCBI Taxonomy" id="416591"/>
    <lineage>
        <taxon>Bacteria</taxon>
        <taxon>Thermotogati</taxon>
        <taxon>Thermotogota</taxon>
        <taxon>Thermotogae</taxon>
        <taxon>Thermotogales</taxon>
        <taxon>Thermotogaceae</taxon>
        <taxon>Pseudothermotoga</taxon>
    </lineage>
</organism>
<evidence type="ECO:0000256" key="3">
    <source>
        <dbReference type="ARBA" id="ARBA00022722"/>
    </source>
</evidence>
<reference evidence="6 7" key="2">
    <citation type="journal article" date="2009" name="Proc. Natl. Acad. Sci. U.S.A.">
        <title>On the chimeric nature, thermophilic origin, and phylogenetic placement of the Thermotogales.</title>
        <authorList>
            <person name="Zhaxybayeva O."/>
            <person name="Swithers K.S."/>
            <person name="Lapierre P."/>
            <person name="Fournier G.P."/>
            <person name="Bickhart D.M."/>
            <person name="DeBoy R.T."/>
            <person name="Nelson K.E."/>
            <person name="Nesbo C.L."/>
            <person name="Doolittle W.F."/>
            <person name="Gogarten J.P."/>
            <person name="Noll K.M."/>
        </authorList>
    </citation>
    <scope>NUCLEOTIDE SEQUENCE [LARGE SCALE GENOMIC DNA]</scope>
    <source>
        <strain evidence="7">ATCC BAA-301 / DSM 14385 / NBRC 107922 / TMO</strain>
    </source>
</reference>
<keyword evidence="3" id="KW-0540">Nuclease</keyword>
<dbReference type="OrthoDB" id="44843at2"/>
<dbReference type="HOGENOM" id="CLU_108858_0_0_0"/>
<dbReference type="KEGG" id="tle:Tlet_0372"/>
<keyword evidence="1" id="KW-0963">Cytoplasm</keyword>
<dbReference type="SMART" id="SM00732">
    <property type="entry name" value="YqgFc"/>
    <property type="match status" value="1"/>
</dbReference>
<dbReference type="Proteomes" id="UP000002016">
    <property type="component" value="Chromosome"/>
</dbReference>
<name>A8F455_PSELT</name>
<dbReference type="InterPro" id="IPR012337">
    <property type="entry name" value="RNaseH-like_sf"/>
</dbReference>
<dbReference type="Pfam" id="PF03652">
    <property type="entry name" value="RuvX"/>
    <property type="match status" value="1"/>
</dbReference>
<evidence type="ECO:0000256" key="4">
    <source>
        <dbReference type="ARBA" id="ARBA00022801"/>
    </source>
</evidence>
<dbReference type="STRING" id="416591.Tlet_0372"/>
<proteinExistence type="predicted"/>
<reference evidence="6 7" key="1">
    <citation type="submission" date="2007-08" db="EMBL/GenBank/DDBJ databases">
        <title>Complete sequence of Thermotoga lettingae TMO.</title>
        <authorList>
            <consortium name="US DOE Joint Genome Institute"/>
            <person name="Copeland A."/>
            <person name="Lucas S."/>
            <person name="Lapidus A."/>
            <person name="Barry K."/>
            <person name="Glavina del Rio T."/>
            <person name="Dalin E."/>
            <person name="Tice H."/>
            <person name="Pitluck S."/>
            <person name="Foster B."/>
            <person name="Bruce D."/>
            <person name="Schmutz J."/>
            <person name="Larimer F."/>
            <person name="Land M."/>
            <person name="Hauser L."/>
            <person name="Kyrpides N."/>
            <person name="Mikhailova N."/>
            <person name="Nelson K."/>
            <person name="Gogarten J.P."/>
            <person name="Noll K."/>
            <person name="Richardson P."/>
        </authorList>
    </citation>
    <scope>NUCLEOTIDE SEQUENCE [LARGE SCALE GENOMIC DNA]</scope>
    <source>
        <strain evidence="7">ATCC BAA-301 / DSM 14385 / NBRC 107922 / TMO</strain>
    </source>
</reference>
<dbReference type="PANTHER" id="PTHR33317:SF4">
    <property type="entry name" value="POLYNUCLEOTIDYL TRANSFERASE, RIBONUCLEASE H-LIKE SUPERFAMILY PROTEIN"/>
    <property type="match status" value="1"/>
</dbReference>
<dbReference type="RefSeq" id="WP_012002420.1">
    <property type="nucleotide sequence ID" value="NC_009828.1"/>
</dbReference>
<keyword evidence="2" id="KW-0690">Ribosome biogenesis</keyword>
<protein>
    <submittedName>
        <fullName evidence="6">Holliday junction resolvase YqgF</fullName>
    </submittedName>
</protein>
<evidence type="ECO:0000256" key="1">
    <source>
        <dbReference type="ARBA" id="ARBA00022490"/>
    </source>
</evidence>
<dbReference type="PANTHER" id="PTHR33317">
    <property type="entry name" value="POLYNUCLEOTIDYL TRANSFERASE, RIBONUCLEASE H-LIKE SUPERFAMILY PROTEIN"/>
    <property type="match status" value="1"/>
</dbReference>
<dbReference type="eggNOG" id="COG0816">
    <property type="taxonomic scope" value="Bacteria"/>
</dbReference>
<dbReference type="GO" id="GO:0005829">
    <property type="term" value="C:cytosol"/>
    <property type="evidence" value="ECO:0007669"/>
    <property type="project" value="TreeGrafter"/>
</dbReference>
<evidence type="ECO:0000313" key="7">
    <source>
        <dbReference type="Proteomes" id="UP000002016"/>
    </source>
</evidence>
<dbReference type="AlphaFoldDB" id="A8F455"/>
<sequence>MIVAVDYGDARCGLAIGEKLARKIMTVEKKKVISEISRIPFINCFVVGLPLSMSGRYSQQTFKAIEFAEKLNRRFKKRVYLIDERLTSSIFKNRENIDGLCAAEIFEKFVFSKMKFHEIIPPIKVSDNLVNELNNMAGNILIVGLSDTRLVCKRRCIVLQEEPYYAYLFYKLGCHVERYADQLENFAPFDIIVAGKMCDKLKAYLKPEGKLLCL</sequence>
<accession>A8F455</accession>
<dbReference type="GO" id="GO:0000967">
    <property type="term" value="P:rRNA 5'-end processing"/>
    <property type="evidence" value="ECO:0007669"/>
    <property type="project" value="TreeGrafter"/>
</dbReference>
<dbReference type="InterPro" id="IPR037027">
    <property type="entry name" value="YqgF/RNaseH-like_dom_sf"/>
</dbReference>
<gene>
    <name evidence="6" type="ordered locus">Tlet_0372</name>
</gene>